<keyword evidence="1" id="KW-0812">Transmembrane</keyword>
<keyword evidence="3" id="KW-1185">Reference proteome</keyword>
<dbReference type="AlphaFoldDB" id="A0A251RWR8"/>
<keyword evidence="1" id="KW-1133">Transmembrane helix</keyword>
<dbReference type="InParanoid" id="A0A251RWR8"/>
<evidence type="ECO:0000256" key="1">
    <source>
        <dbReference type="SAM" id="Phobius"/>
    </source>
</evidence>
<feature type="transmembrane region" description="Helical" evidence="1">
    <location>
        <begin position="144"/>
        <end position="164"/>
    </location>
</feature>
<dbReference type="Proteomes" id="UP000215914">
    <property type="component" value="Chromosome 17"/>
</dbReference>
<reference evidence="3" key="1">
    <citation type="journal article" date="2017" name="Nature">
        <title>The sunflower genome provides insights into oil metabolism, flowering and Asterid evolution.</title>
        <authorList>
            <person name="Badouin H."/>
            <person name="Gouzy J."/>
            <person name="Grassa C.J."/>
            <person name="Murat F."/>
            <person name="Staton S.E."/>
            <person name="Cottret L."/>
            <person name="Lelandais-Briere C."/>
            <person name="Owens G.L."/>
            <person name="Carrere S."/>
            <person name="Mayjonade B."/>
            <person name="Legrand L."/>
            <person name="Gill N."/>
            <person name="Kane N.C."/>
            <person name="Bowers J.E."/>
            <person name="Hubner S."/>
            <person name="Bellec A."/>
            <person name="Berard A."/>
            <person name="Berges H."/>
            <person name="Blanchet N."/>
            <person name="Boniface M.C."/>
            <person name="Brunel D."/>
            <person name="Catrice O."/>
            <person name="Chaidir N."/>
            <person name="Claudel C."/>
            <person name="Donnadieu C."/>
            <person name="Faraut T."/>
            <person name="Fievet G."/>
            <person name="Helmstetter N."/>
            <person name="King M."/>
            <person name="Knapp S.J."/>
            <person name="Lai Z."/>
            <person name="Le Paslier M.C."/>
            <person name="Lippi Y."/>
            <person name="Lorenzon L."/>
            <person name="Mandel J.R."/>
            <person name="Marage G."/>
            <person name="Marchand G."/>
            <person name="Marquand E."/>
            <person name="Bret-Mestries E."/>
            <person name="Morien E."/>
            <person name="Nambeesan S."/>
            <person name="Nguyen T."/>
            <person name="Pegot-Espagnet P."/>
            <person name="Pouilly N."/>
            <person name="Raftis F."/>
            <person name="Sallet E."/>
            <person name="Schiex T."/>
            <person name="Thomas J."/>
            <person name="Vandecasteele C."/>
            <person name="Vares D."/>
            <person name="Vear F."/>
            <person name="Vautrin S."/>
            <person name="Crespi M."/>
            <person name="Mangin B."/>
            <person name="Burke J.M."/>
            <person name="Salse J."/>
            <person name="Munos S."/>
            <person name="Vincourt P."/>
            <person name="Rieseberg L.H."/>
            <person name="Langlade N.B."/>
        </authorList>
    </citation>
    <scope>NUCLEOTIDE SEQUENCE [LARGE SCALE GENOMIC DNA]</scope>
    <source>
        <strain evidence="3">cv. SF193</strain>
    </source>
</reference>
<evidence type="ECO:0000313" key="3">
    <source>
        <dbReference type="Proteomes" id="UP000215914"/>
    </source>
</evidence>
<protein>
    <submittedName>
        <fullName evidence="2">Uncharacterized protein</fullName>
    </submittedName>
</protein>
<keyword evidence="1" id="KW-0472">Membrane</keyword>
<dbReference type="EMBL" id="CM007906">
    <property type="protein sequence ID" value="OTF87359.1"/>
    <property type="molecule type" value="Genomic_DNA"/>
</dbReference>
<proteinExistence type="predicted"/>
<gene>
    <name evidence="2" type="ORF">HannXRQ_Chr17g0560891</name>
</gene>
<name>A0A251RWR8_HELAN</name>
<accession>A0A251RWR8</accession>
<evidence type="ECO:0000313" key="2">
    <source>
        <dbReference type="EMBL" id="OTF87359.1"/>
    </source>
</evidence>
<organism evidence="2 3">
    <name type="scientific">Helianthus annuus</name>
    <name type="common">Common sunflower</name>
    <dbReference type="NCBI Taxonomy" id="4232"/>
    <lineage>
        <taxon>Eukaryota</taxon>
        <taxon>Viridiplantae</taxon>
        <taxon>Streptophyta</taxon>
        <taxon>Embryophyta</taxon>
        <taxon>Tracheophyta</taxon>
        <taxon>Spermatophyta</taxon>
        <taxon>Magnoliopsida</taxon>
        <taxon>eudicotyledons</taxon>
        <taxon>Gunneridae</taxon>
        <taxon>Pentapetalae</taxon>
        <taxon>asterids</taxon>
        <taxon>campanulids</taxon>
        <taxon>Asterales</taxon>
        <taxon>Asteraceae</taxon>
        <taxon>Asteroideae</taxon>
        <taxon>Heliantheae alliance</taxon>
        <taxon>Heliantheae</taxon>
        <taxon>Helianthus</taxon>
    </lineage>
</organism>
<sequence length="185" mass="21230">MMYIPLKHNNIYYPNYTLLVTETKKHGHKLGFHKSPHSYPPPSLSLSFSLSLSLLRRFRNTKLSSPDLFEILLYSAAIDGGCLVKLAFRPLDSHRRRRGATDTFVLSSLKHILDGYRFESRFEGLVVCIKIMLFGSRYAQYVNIFAIIMFFEILGLDICTDIMFGDAMRRGILIGEKKKDILQGC</sequence>